<reference evidence="1 2" key="1">
    <citation type="submission" date="2024-03" db="EMBL/GenBank/DDBJ databases">
        <title>Bacilli Hybrid Assemblies.</title>
        <authorList>
            <person name="Kovac J."/>
        </authorList>
    </citation>
    <scope>NUCLEOTIDE SEQUENCE [LARGE SCALE GENOMIC DNA]</scope>
    <source>
        <strain evidence="1 2">FSL M8-0022</strain>
    </source>
</reference>
<dbReference type="Proteomes" id="UP001459714">
    <property type="component" value="Unassembled WGS sequence"/>
</dbReference>
<sequence length="59" mass="6698">MSLSANLAEYVSDGDLSTKLENVEYSTNLREIVTVGYMIDHFKGGENDDDSRRSKKNHF</sequence>
<evidence type="ECO:0000313" key="2">
    <source>
        <dbReference type="Proteomes" id="UP001459714"/>
    </source>
</evidence>
<comment type="caution">
    <text evidence="1">The sequence shown here is derived from an EMBL/GenBank/DDBJ whole genome shotgun (WGS) entry which is preliminary data.</text>
</comment>
<accession>A0ABU9JVL5</accession>
<keyword evidence="2" id="KW-1185">Reference proteome</keyword>
<organism evidence="1 2">
    <name type="scientific">Caldifermentibacillus hisashii</name>
    <dbReference type="NCBI Taxonomy" id="996558"/>
    <lineage>
        <taxon>Bacteria</taxon>
        <taxon>Bacillati</taxon>
        <taxon>Bacillota</taxon>
        <taxon>Bacilli</taxon>
        <taxon>Bacillales</taxon>
        <taxon>Bacillaceae</taxon>
        <taxon>Caldifermentibacillus</taxon>
    </lineage>
</organism>
<proteinExistence type="predicted"/>
<dbReference type="RefSeq" id="WP_342019968.1">
    <property type="nucleotide sequence ID" value="NZ_JBBYAK010000001.1"/>
</dbReference>
<protein>
    <submittedName>
        <fullName evidence="1">Uncharacterized protein</fullName>
    </submittedName>
</protein>
<name>A0ABU9JVL5_9BACI</name>
<gene>
    <name evidence="1" type="ORF">NST17_06750</name>
</gene>
<evidence type="ECO:0000313" key="1">
    <source>
        <dbReference type="EMBL" id="MEL3956894.1"/>
    </source>
</evidence>
<dbReference type="EMBL" id="JBBYAK010000001">
    <property type="protein sequence ID" value="MEL3956894.1"/>
    <property type="molecule type" value="Genomic_DNA"/>
</dbReference>